<evidence type="ECO:0000256" key="3">
    <source>
        <dbReference type="PROSITE-ProRule" id="PRU00464"/>
    </source>
</evidence>
<dbReference type="EMBL" id="MBLM01000123">
    <property type="protein sequence ID" value="OHV35099.1"/>
    <property type="molecule type" value="Genomic_DNA"/>
</dbReference>
<evidence type="ECO:0000259" key="4">
    <source>
        <dbReference type="PROSITE" id="PS51084"/>
    </source>
</evidence>
<keyword evidence="5" id="KW-0378">Hydrolase</keyword>
<feature type="domain" description="HIT" evidence="4">
    <location>
        <begin position="4"/>
        <end position="107"/>
    </location>
</feature>
<evidence type="ECO:0000313" key="5">
    <source>
        <dbReference type="EMBL" id="OHV35099.1"/>
    </source>
</evidence>
<dbReference type="PROSITE" id="PS51084">
    <property type="entry name" value="HIT_2"/>
    <property type="match status" value="1"/>
</dbReference>
<dbReference type="Pfam" id="PF01230">
    <property type="entry name" value="HIT"/>
    <property type="match status" value="1"/>
</dbReference>
<dbReference type="GO" id="GO:0016787">
    <property type="term" value="F:hydrolase activity"/>
    <property type="evidence" value="ECO:0007669"/>
    <property type="project" value="UniProtKB-KW"/>
</dbReference>
<feature type="short sequence motif" description="Histidine triad motif" evidence="2 3">
    <location>
        <begin position="91"/>
        <end position="95"/>
    </location>
</feature>
<dbReference type="OrthoDB" id="9784774at2"/>
<dbReference type="PRINTS" id="PR00332">
    <property type="entry name" value="HISTRIAD"/>
</dbReference>
<evidence type="ECO:0000256" key="1">
    <source>
        <dbReference type="PIRSR" id="PIRSR601310-1"/>
    </source>
</evidence>
<dbReference type="SUPFAM" id="SSF54197">
    <property type="entry name" value="HIT-like"/>
    <property type="match status" value="1"/>
</dbReference>
<name>A0A1S1QND8_9ACTN</name>
<evidence type="ECO:0000313" key="6">
    <source>
        <dbReference type="Proteomes" id="UP000179627"/>
    </source>
</evidence>
<dbReference type="PANTHER" id="PTHR46648:SF1">
    <property type="entry name" value="ADENOSINE 5'-MONOPHOSPHORAMIDASE HNT1"/>
    <property type="match status" value="1"/>
</dbReference>
<dbReference type="AlphaFoldDB" id="A0A1S1QND8"/>
<dbReference type="GO" id="GO:0009117">
    <property type="term" value="P:nucleotide metabolic process"/>
    <property type="evidence" value="ECO:0007669"/>
    <property type="project" value="TreeGrafter"/>
</dbReference>
<feature type="active site" description="Tele-AMP-histidine intermediate" evidence="1">
    <location>
        <position position="93"/>
    </location>
</feature>
<dbReference type="InterPro" id="IPR036265">
    <property type="entry name" value="HIT-like_sf"/>
</dbReference>
<evidence type="ECO:0000256" key="2">
    <source>
        <dbReference type="PIRSR" id="PIRSR601310-3"/>
    </source>
</evidence>
<dbReference type="PANTHER" id="PTHR46648">
    <property type="entry name" value="HIT FAMILY PROTEIN 1"/>
    <property type="match status" value="1"/>
</dbReference>
<dbReference type="InterPro" id="IPR001310">
    <property type="entry name" value="Histidine_triad_HIT"/>
</dbReference>
<keyword evidence="6" id="KW-1185">Reference proteome</keyword>
<gene>
    <name evidence="5" type="ORF">CC117_20185</name>
</gene>
<protein>
    <submittedName>
        <fullName evidence="5">HIT family hydrolase</fullName>
    </submittedName>
</protein>
<comment type="caution">
    <text evidence="5">The sequence shown here is derived from an EMBL/GenBank/DDBJ whole genome shotgun (WGS) entry which is preliminary data.</text>
</comment>
<proteinExistence type="predicted"/>
<dbReference type="Proteomes" id="UP000179627">
    <property type="component" value="Unassembled WGS sequence"/>
</dbReference>
<accession>A0A1S1QND8</accession>
<organism evidence="5 6">
    <name type="scientific">Parafrankia colletiae</name>
    <dbReference type="NCBI Taxonomy" id="573497"/>
    <lineage>
        <taxon>Bacteria</taxon>
        <taxon>Bacillati</taxon>
        <taxon>Actinomycetota</taxon>
        <taxon>Actinomycetes</taxon>
        <taxon>Frankiales</taxon>
        <taxon>Frankiaceae</taxon>
        <taxon>Parafrankia</taxon>
    </lineage>
</organism>
<dbReference type="InterPro" id="IPR011146">
    <property type="entry name" value="HIT-like"/>
</dbReference>
<dbReference type="RefSeq" id="WP_071085788.1">
    <property type="nucleotide sequence ID" value="NZ_MBLM01000123.1"/>
</dbReference>
<sequence>MASVFTRIINGELPGRIVYADETSVAFLTIAPIRPGHTLVVPRLEVDHWIDLPDEVLSSVWSAAATVGRAIDSVFRPRRVAAMLAGLEVPHTHIHLVPIEAESQMSFALADSSPDPAMMDDVAERLRAALSAPAGA</sequence>
<dbReference type="Gene3D" id="3.30.428.10">
    <property type="entry name" value="HIT-like"/>
    <property type="match status" value="1"/>
</dbReference>
<reference evidence="6" key="1">
    <citation type="submission" date="2016-07" db="EMBL/GenBank/DDBJ databases">
        <title>Sequence Frankia sp. strain CcI1.17.</title>
        <authorList>
            <person name="Ghodhbane-Gtari F."/>
            <person name="Swanson E."/>
            <person name="Gueddou A."/>
            <person name="Morris K."/>
            <person name="Hezbri K."/>
            <person name="Ktari A."/>
            <person name="Nouioui I."/>
            <person name="Abebe-Akele F."/>
            <person name="Simpson S."/>
            <person name="Thomas K."/>
            <person name="Gtari M."/>
            <person name="Tisa L.S."/>
            <person name="Hurst S."/>
        </authorList>
    </citation>
    <scope>NUCLEOTIDE SEQUENCE [LARGE SCALE GENOMIC DNA]</scope>
    <source>
        <strain evidence="6">Cc1.17</strain>
    </source>
</reference>